<dbReference type="HOGENOM" id="CLU_2953434_0_0_6"/>
<proteinExistence type="predicted"/>
<gene>
    <name evidence="1" type="ORF">G925_01504</name>
</gene>
<name>A0A0E2L6A7_ECOU3</name>
<comment type="caution">
    <text evidence="1">The sequence shown here is derived from an EMBL/GenBank/DDBJ whole genome shotgun (WGS) entry which is preliminary data.</text>
</comment>
<dbReference type="Proteomes" id="UP000016035">
    <property type="component" value="Unassembled WGS sequence"/>
</dbReference>
<reference evidence="2" key="1">
    <citation type="submission" date="2013-07" db="EMBL/GenBank/DDBJ databases">
        <title>The genome sequence of Escherichia coli UMEA 3162-1.</title>
        <authorList>
            <consortium name="The Broad Institute Genome Sequencing Platform"/>
            <consortium name="The Broad Institute Genome Sequencing Center for Infectious Disease"/>
            <person name="Feldgarden M."/>
            <person name="Frimodt-Moller N."/>
            <person name="Leihof R.F."/>
            <person name="Rasmussen L."/>
            <person name="Young S.K."/>
            <person name="Zeng Q."/>
            <person name="Gargeya S."/>
            <person name="Abouelleil A."/>
            <person name="Alvarado L."/>
            <person name="Berlin A.M."/>
            <person name="Chapman S.B."/>
            <person name="Gainer-Dewar J."/>
            <person name="Goldberg J."/>
            <person name="Gnerre S."/>
            <person name="Griggs A."/>
            <person name="Gujja S."/>
            <person name="Hansen M."/>
            <person name="Howarth C."/>
            <person name="Imamovic A."/>
            <person name="Larimer J."/>
            <person name="McCowan C."/>
            <person name="Murphy C."/>
            <person name="Pearson M."/>
            <person name="Poon T."/>
            <person name="Priest M."/>
            <person name="Roberts A."/>
            <person name="Saif S."/>
            <person name="Shea T."/>
            <person name="Sykes S."/>
            <person name="Wortman J."/>
            <person name="Nusbaum C."/>
            <person name="Birren B."/>
        </authorList>
    </citation>
    <scope>NUCLEOTIDE SEQUENCE [LARGE SCALE GENOMIC DNA]</scope>
    <source>
        <strain evidence="2">UMEA 3162-1</strain>
    </source>
</reference>
<sequence>MFYVVILCVFYRLLNYHVKIRPYNIIISTRLFTLNTFINYYIKIANIDKIPANDVLTGL</sequence>
<evidence type="ECO:0000313" key="2">
    <source>
        <dbReference type="Proteomes" id="UP000016035"/>
    </source>
</evidence>
<dbReference type="EMBL" id="AWBU01000017">
    <property type="protein sequence ID" value="EQX28195.1"/>
    <property type="molecule type" value="Genomic_DNA"/>
</dbReference>
<dbReference type="PATRIC" id="fig|1281200.3.peg.1572"/>
<evidence type="ECO:0000313" key="1">
    <source>
        <dbReference type="EMBL" id="EQX28195.1"/>
    </source>
</evidence>
<organism evidence="1 2">
    <name type="scientific">Escherichia coli (strain UMEA 3162-1)</name>
    <dbReference type="NCBI Taxonomy" id="1281200"/>
    <lineage>
        <taxon>Bacteria</taxon>
        <taxon>Pseudomonadati</taxon>
        <taxon>Pseudomonadota</taxon>
        <taxon>Gammaproteobacteria</taxon>
        <taxon>Enterobacterales</taxon>
        <taxon>Enterobacteriaceae</taxon>
        <taxon>Escherichia</taxon>
    </lineage>
</organism>
<dbReference type="AlphaFoldDB" id="A0A0E2L6A7"/>
<accession>A0A0E2L6A7</accession>
<protein>
    <submittedName>
        <fullName evidence="1">Uncharacterized protein</fullName>
    </submittedName>
</protein>